<dbReference type="SUPFAM" id="SSF53807">
    <property type="entry name" value="Helical backbone' metal receptor"/>
    <property type="match status" value="1"/>
</dbReference>
<dbReference type="STRING" id="440168.SAMN04487974_10688"/>
<keyword evidence="5 6" id="KW-0732">Signal</keyword>
<organism evidence="8 9">
    <name type="scientific">Pelagibacterium luteolum</name>
    <dbReference type="NCBI Taxonomy" id="440168"/>
    <lineage>
        <taxon>Bacteria</taxon>
        <taxon>Pseudomonadati</taxon>
        <taxon>Pseudomonadota</taxon>
        <taxon>Alphaproteobacteria</taxon>
        <taxon>Hyphomicrobiales</taxon>
        <taxon>Devosiaceae</taxon>
        <taxon>Pelagibacterium</taxon>
    </lineage>
</organism>
<dbReference type="PROSITE" id="PS50983">
    <property type="entry name" value="FE_B12_PBP"/>
    <property type="match status" value="1"/>
</dbReference>
<reference evidence="8 9" key="1">
    <citation type="submission" date="2016-10" db="EMBL/GenBank/DDBJ databases">
        <authorList>
            <person name="de Groot N.N."/>
        </authorList>
    </citation>
    <scope>NUCLEOTIDE SEQUENCE [LARGE SCALE GENOMIC DNA]</scope>
    <source>
        <strain evidence="8 9">CGMCC 1.10267</strain>
    </source>
</reference>
<evidence type="ECO:0000256" key="5">
    <source>
        <dbReference type="ARBA" id="ARBA00022729"/>
    </source>
</evidence>
<proteinExistence type="inferred from homology"/>
<dbReference type="RefSeq" id="WP_143009381.1">
    <property type="nucleotide sequence ID" value="NZ_FNCS01000006.1"/>
</dbReference>
<keyword evidence="4" id="KW-0410">Iron transport</keyword>
<dbReference type="AlphaFoldDB" id="A0A1G7WDU7"/>
<evidence type="ECO:0000256" key="4">
    <source>
        <dbReference type="ARBA" id="ARBA00022496"/>
    </source>
</evidence>
<keyword evidence="9" id="KW-1185">Reference proteome</keyword>
<dbReference type="PANTHER" id="PTHR30532">
    <property type="entry name" value="IRON III DICITRATE-BINDING PERIPLASMIC PROTEIN"/>
    <property type="match status" value="1"/>
</dbReference>
<feature type="signal peptide" evidence="6">
    <location>
        <begin position="1"/>
        <end position="24"/>
    </location>
</feature>
<dbReference type="Pfam" id="PF01497">
    <property type="entry name" value="Peripla_BP_2"/>
    <property type="match status" value="1"/>
</dbReference>
<dbReference type="InterPro" id="IPR002491">
    <property type="entry name" value="ABC_transptr_periplasmic_BD"/>
</dbReference>
<keyword evidence="4" id="KW-0406">Ion transport</keyword>
<evidence type="ECO:0000256" key="6">
    <source>
        <dbReference type="SAM" id="SignalP"/>
    </source>
</evidence>
<accession>A0A1G7WDU7</accession>
<dbReference type="GO" id="GO:1901678">
    <property type="term" value="P:iron coordination entity transport"/>
    <property type="evidence" value="ECO:0007669"/>
    <property type="project" value="UniProtKB-ARBA"/>
</dbReference>
<dbReference type="PANTHER" id="PTHR30532:SF24">
    <property type="entry name" value="FERRIC ENTEROBACTIN-BINDING PERIPLASMIC PROTEIN FEPB"/>
    <property type="match status" value="1"/>
</dbReference>
<feature type="domain" description="Fe/B12 periplasmic-binding" evidence="7">
    <location>
        <begin position="44"/>
        <end position="317"/>
    </location>
</feature>
<evidence type="ECO:0000259" key="7">
    <source>
        <dbReference type="PROSITE" id="PS50983"/>
    </source>
</evidence>
<keyword evidence="3" id="KW-0813">Transport</keyword>
<dbReference type="GO" id="GO:0030288">
    <property type="term" value="C:outer membrane-bounded periplasmic space"/>
    <property type="evidence" value="ECO:0007669"/>
    <property type="project" value="TreeGrafter"/>
</dbReference>
<evidence type="ECO:0000313" key="9">
    <source>
        <dbReference type="Proteomes" id="UP000199495"/>
    </source>
</evidence>
<dbReference type="Gene3D" id="3.40.50.1980">
    <property type="entry name" value="Nitrogenase molybdenum iron protein domain"/>
    <property type="match status" value="2"/>
</dbReference>
<comment type="subcellular location">
    <subcellularLocation>
        <location evidence="1">Cell envelope</location>
    </subcellularLocation>
</comment>
<dbReference type="EMBL" id="FNCS01000006">
    <property type="protein sequence ID" value="SDG70142.1"/>
    <property type="molecule type" value="Genomic_DNA"/>
</dbReference>
<dbReference type="InterPro" id="IPR051313">
    <property type="entry name" value="Bact_iron-sidero_bind"/>
</dbReference>
<comment type="similarity">
    <text evidence="2">Belongs to the bacterial solute-binding protein 8 family.</text>
</comment>
<evidence type="ECO:0000256" key="3">
    <source>
        <dbReference type="ARBA" id="ARBA00022448"/>
    </source>
</evidence>
<protein>
    <submittedName>
        <fullName evidence="8">Iron complex transport system substrate-binding protein</fullName>
    </submittedName>
</protein>
<gene>
    <name evidence="8" type="ORF">SAMN04487974_10688</name>
</gene>
<feature type="chain" id="PRO_5011660877" evidence="6">
    <location>
        <begin position="25"/>
        <end position="317"/>
    </location>
</feature>
<evidence type="ECO:0000256" key="2">
    <source>
        <dbReference type="ARBA" id="ARBA00008814"/>
    </source>
</evidence>
<name>A0A1G7WDU7_9HYPH</name>
<evidence type="ECO:0000256" key="1">
    <source>
        <dbReference type="ARBA" id="ARBA00004196"/>
    </source>
</evidence>
<evidence type="ECO:0000313" key="8">
    <source>
        <dbReference type="EMBL" id="SDG70142.1"/>
    </source>
</evidence>
<sequence>MNRLMKSGALALVAAALCASVAIAQEWSFTDAAGNTVTLDNPPERIVAFSSSAAGLMQFGIEPVGVFTDESASDKSLAEFELDGIEVIRTAWNQLQPESLLALDPDLIVTEWWPRTDGYSGGDQMGPEGQFASVAPIIGIEQGGSVLEIIERYGALAEALGADLNAPEIVADREAFETARAAFAEAAAANPGLKVMAAYASEDSLMVAAPSGSAELQDFTNWGLDVVVPDAPEGEYWSVLSWENADIYRTDVLLLDDRSGDDMRATVDAQPLAARMPSVAAGQVGDWPAWWIRTYGSYTAELEELTALIESAEVVTE</sequence>
<dbReference type="Proteomes" id="UP000199495">
    <property type="component" value="Unassembled WGS sequence"/>
</dbReference>
<keyword evidence="4" id="KW-0408">Iron</keyword>
<dbReference type="OrthoDB" id="7941913at2"/>